<evidence type="ECO:0000256" key="1">
    <source>
        <dbReference type="SAM" id="MobiDB-lite"/>
    </source>
</evidence>
<dbReference type="AlphaFoldDB" id="A0A9W6YFE0"/>
<protein>
    <submittedName>
        <fullName evidence="2">Unnamed protein product</fullName>
    </submittedName>
</protein>
<proteinExistence type="predicted"/>
<evidence type="ECO:0000313" key="3">
    <source>
        <dbReference type="Proteomes" id="UP001165121"/>
    </source>
</evidence>
<evidence type="ECO:0000313" key="2">
    <source>
        <dbReference type="EMBL" id="GMF61710.1"/>
    </source>
</evidence>
<dbReference type="Proteomes" id="UP001165121">
    <property type="component" value="Unassembled WGS sequence"/>
</dbReference>
<comment type="caution">
    <text evidence="2">The sequence shown here is derived from an EMBL/GenBank/DDBJ whole genome shotgun (WGS) entry which is preliminary data.</text>
</comment>
<gene>
    <name evidence="2" type="ORF">Pfra01_002685000</name>
</gene>
<sequence length="111" mass="12621">MNVQLVNDAVPTLEEILALVDTFEWDDVDFNEHGIADEDLDSAVEASASASTGMDDHNDPKLPPKKRRRIRTGWSSSTGLQRRKKAELQFLRAHVQELETYLEQLKRVKTS</sequence>
<dbReference type="OrthoDB" id="94902at2759"/>
<keyword evidence="3" id="KW-1185">Reference proteome</keyword>
<organism evidence="2 3">
    <name type="scientific">Phytophthora fragariaefolia</name>
    <dbReference type="NCBI Taxonomy" id="1490495"/>
    <lineage>
        <taxon>Eukaryota</taxon>
        <taxon>Sar</taxon>
        <taxon>Stramenopiles</taxon>
        <taxon>Oomycota</taxon>
        <taxon>Peronosporomycetes</taxon>
        <taxon>Peronosporales</taxon>
        <taxon>Peronosporaceae</taxon>
        <taxon>Phytophthora</taxon>
    </lineage>
</organism>
<dbReference type="EMBL" id="BSXT01006014">
    <property type="protein sequence ID" value="GMF61710.1"/>
    <property type="molecule type" value="Genomic_DNA"/>
</dbReference>
<name>A0A9W6YFE0_9STRA</name>
<accession>A0A9W6YFE0</accession>
<feature type="region of interest" description="Disordered" evidence="1">
    <location>
        <begin position="39"/>
        <end position="80"/>
    </location>
</feature>
<reference evidence="2" key="1">
    <citation type="submission" date="2023-04" db="EMBL/GenBank/DDBJ databases">
        <title>Phytophthora fragariaefolia NBRC 109709.</title>
        <authorList>
            <person name="Ichikawa N."/>
            <person name="Sato H."/>
            <person name="Tonouchi N."/>
        </authorList>
    </citation>
    <scope>NUCLEOTIDE SEQUENCE</scope>
    <source>
        <strain evidence="2">NBRC 109709</strain>
    </source>
</reference>